<gene>
    <name evidence="1" type="ORF">E0F26_05215</name>
</gene>
<name>A0ABY6Q7D2_9GAMM</name>
<proteinExistence type="predicted"/>
<sequence>MSPRSTSFTYGLIAFAGSLTACGGGGSGYDSAPEPVVTTPPAPFVIEGTVPGFLDQGTLVSLSLSGKTFTTTTDAQGRYELTLNEDVSESGFAVVNAQGQGSQDFIEFKSVLGAVSALKSLAGSDNILTVNEYAATHISEMTTAAAGLAMIEQSGVMADSPVAWRNATLNINAEELLIASSAIRLAINNPDMKSGMIPDGTTTMDLATSIDALHSAVEMMNAAGGTIKVDAKMETIESAATIMLQRPASLENVFIFEPGYRSSAYQFLPDGTGIRFTNSQNEMREFAWTEAEKTTELYYDNWVVESKTVKIDIDGDGIEEEVREEIVLTKTDLTFVSEQSDYDVVNIVDYFMKRYPDNADALEAQPFDRYDDKDAGRGAKAFFASTGDAFDQPQADISDWILPIPGRWSEDYPDGRFYRRDITFDFMIFDPANAGAGAEIGSFSWRANPDGHLLITTEHGTTLEYLPLANRVWGVIERDASDFVVGMNVAFGGKREVDANAFTPGVYTLEWSWLDDRNSQFWIDINADGTARSVWTEDQDGDGIVTVSESRINTGDWTNEFENLTINFYRNNGPDNYDPCASDELEGCVIYNRRFWDIFAVEDNRFFVGHTHNFFDYLDDVQTRYILDARHWVRLDEAPIELSED</sequence>
<dbReference type="PROSITE" id="PS51257">
    <property type="entry name" value="PROKAR_LIPOPROTEIN"/>
    <property type="match status" value="1"/>
</dbReference>
<protein>
    <recommendedName>
        <fullName evidence="3">Carboxypeptidase regulatory-like domain-containing protein</fullName>
    </recommendedName>
</protein>
<reference evidence="1 2" key="1">
    <citation type="submission" date="2019-02" db="EMBL/GenBank/DDBJ databases">
        <title>Halieaceae_genomes.</title>
        <authorList>
            <person name="Li S.-H."/>
        </authorList>
    </citation>
    <scope>NUCLEOTIDE SEQUENCE [LARGE SCALE GENOMIC DNA]</scope>
    <source>
        <strain evidence="1 2">JH123</strain>
    </source>
</reference>
<dbReference type="RefSeq" id="WP_279242986.1">
    <property type="nucleotide sequence ID" value="NZ_CP036501.1"/>
</dbReference>
<dbReference type="Proteomes" id="UP001317963">
    <property type="component" value="Chromosome"/>
</dbReference>
<dbReference type="EMBL" id="CP036501">
    <property type="protein sequence ID" value="UZP74178.1"/>
    <property type="molecule type" value="Genomic_DNA"/>
</dbReference>
<organism evidence="1 2">
    <name type="scientific">Candidatus Paraluminiphilus aquimaris</name>
    <dbReference type="NCBI Taxonomy" id="2518994"/>
    <lineage>
        <taxon>Bacteria</taxon>
        <taxon>Pseudomonadati</taxon>
        <taxon>Pseudomonadota</taxon>
        <taxon>Gammaproteobacteria</taxon>
        <taxon>Cellvibrionales</taxon>
        <taxon>Halieaceae</taxon>
        <taxon>Candidatus Paraluminiphilus</taxon>
    </lineage>
</organism>
<evidence type="ECO:0008006" key="3">
    <source>
        <dbReference type="Google" id="ProtNLM"/>
    </source>
</evidence>
<evidence type="ECO:0000313" key="1">
    <source>
        <dbReference type="EMBL" id="UZP74178.1"/>
    </source>
</evidence>
<keyword evidence="2" id="KW-1185">Reference proteome</keyword>
<evidence type="ECO:0000313" key="2">
    <source>
        <dbReference type="Proteomes" id="UP001317963"/>
    </source>
</evidence>
<accession>A0ABY6Q7D2</accession>